<gene>
    <name evidence="2" type="ORF">NCTC11088_00424</name>
</gene>
<feature type="transmembrane region" description="Helical" evidence="1">
    <location>
        <begin position="60"/>
        <end position="78"/>
    </location>
</feature>
<accession>A0A379DAS1</accession>
<evidence type="ECO:0000313" key="2">
    <source>
        <dbReference type="EMBL" id="SUB74671.1"/>
    </source>
</evidence>
<keyword evidence="1" id="KW-0472">Membrane</keyword>
<reference evidence="2 3" key="1">
    <citation type="submission" date="2018-06" db="EMBL/GenBank/DDBJ databases">
        <authorList>
            <consortium name="Pathogen Informatics"/>
            <person name="Doyle S."/>
        </authorList>
    </citation>
    <scope>NUCLEOTIDE SEQUENCE [LARGE SCALE GENOMIC DNA]</scope>
    <source>
        <strain evidence="2 3">NCTC11088</strain>
    </source>
</reference>
<keyword evidence="1" id="KW-0812">Transmembrane</keyword>
<evidence type="ECO:0008006" key="4">
    <source>
        <dbReference type="Google" id="ProtNLM"/>
    </source>
</evidence>
<name>A0A379DAS1_9FIRM</name>
<keyword evidence="1" id="KW-1133">Transmembrane helix</keyword>
<protein>
    <recommendedName>
        <fullName evidence="4">DUF4367 domain-containing protein</fullName>
    </recommendedName>
</protein>
<evidence type="ECO:0000256" key="1">
    <source>
        <dbReference type="SAM" id="Phobius"/>
    </source>
</evidence>
<sequence length="241" mass="28658">MENDSSRLDKEIDYDIIDEFDQKDLEIITEIIGMYKPSEETKKRVKKLIRKKKLKKKTEIFKYISAVTVILFLMPFTHTGKSLVKIMKHTGGNIEKIKVLINKQKIKRHEFNLIESNIQLQRKENIAEIKEELNFEPVVLGKEYKHIMSEMDENGKSNYLYSFYKLDGKPVRIFQRLLNQYEGRVYYSGKMEKKIIDGVNVNYIENVGFEYEKEGVVIEVDYEGGSYKEYVRIFRDLKRLK</sequence>
<dbReference type="Proteomes" id="UP000254777">
    <property type="component" value="Unassembled WGS sequence"/>
</dbReference>
<evidence type="ECO:0000313" key="3">
    <source>
        <dbReference type="Proteomes" id="UP000254777"/>
    </source>
</evidence>
<proteinExistence type="predicted"/>
<dbReference type="EMBL" id="UGTH01000001">
    <property type="protein sequence ID" value="SUB74671.1"/>
    <property type="molecule type" value="Genomic_DNA"/>
</dbReference>
<dbReference type="RefSeq" id="WP_004821954.1">
    <property type="nucleotide sequence ID" value="NZ_UGTH01000001.1"/>
</dbReference>
<dbReference type="AlphaFoldDB" id="A0A379DAS1"/>
<organism evidence="2 3">
    <name type="scientific">Peptoniphilus indolicus</name>
    <dbReference type="NCBI Taxonomy" id="33030"/>
    <lineage>
        <taxon>Bacteria</taxon>
        <taxon>Bacillati</taxon>
        <taxon>Bacillota</taxon>
        <taxon>Tissierellia</taxon>
        <taxon>Tissierellales</taxon>
        <taxon>Peptoniphilaceae</taxon>
        <taxon>Peptoniphilus</taxon>
    </lineage>
</organism>